<dbReference type="Proteomes" id="UP000237104">
    <property type="component" value="Unassembled WGS sequence"/>
</dbReference>
<evidence type="ECO:0000313" key="2">
    <source>
        <dbReference type="Proteomes" id="UP000237104"/>
    </source>
</evidence>
<dbReference type="RefSeq" id="WP_103432761.1">
    <property type="nucleotide sequence ID" value="NZ_PPXF01000076.1"/>
</dbReference>
<gene>
    <name evidence="1" type="ORF">C3B59_19150</name>
</gene>
<proteinExistence type="predicted"/>
<organism evidence="1 2">
    <name type="scientific">Cryobacterium zongtaii</name>
    <dbReference type="NCBI Taxonomy" id="1259217"/>
    <lineage>
        <taxon>Bacteria</taxon>
        <taxon>Bacillati</taxon>
        <taxon>Actinomycetota</taxon>
        <taxon>Actinomycetes</taxon>
        <taxon>Micrococcales</taxon>
        <taxon>Microbacteriaceae</taxon>
        <taxon>Cryobacterium</taxon>
    </lineage>
</organism>
<dbReference type="OrthoDB" id="5093884at2"/>
<evidence type="ECO:0000313" key="1">
    <source>
        <dbReference type="EMBL" id="POH57913.1"/>
    </source>
</evidence>
<comment type="caution">
    <text evidence="1">The sequence shown here is derived from an EMBL/GenBank/DDBJ whole genome shotgun (WGS) entry which is preliminary data.</text>
</comment>
<reference evidence="1 2" key="1">
    <citation type="submission" date="2018-01" db="EMBL/GenBank/DDBJ databases">
        <title>Cryobacterium sp. nov., from glaciers in China.</title>
        <authorList>
            <person name="Liu Q."/>
            <person name="Xin Y.-H."/>
        </authorList>
    </citation>
    <scope>NUCLEOTIDE SEQUENCE [LARGE SCALE GENOMIC DNA]</scope>
    <source>
        <strain evidence="1 2">TMB1-8</strain>
    </source>
</reference>
<name>A0A2S3Z4L6_9MICO</name>
<sequence>MTVSGGTGLPDPDDDSLVNPAGLYVLRARAIPGGRVEVGGFATFQTVRVRVDGVSSQGQIKIFGDLPPHGVYGRHDDPQVNGVFGRVDFGWLSRFWLTRTSTFDTIDETTPRPGVLAQVDGLEVGLADTCGTVSLAGVPQLQLIWLGAGEPAGDGWALDGYGAFTKLVDRRLVSVVRHVEWTAIWRDLTVQVATIRNGRAVIFAPKGGLPPFDAPEIARAENIHSGWSAVVPFEQLSLRSWTSTERPLGAGVVANCVGLVRGRYALVARPAGPSGPGEDPVPAPGSEIVVKKGRGQTVTDDFVLLPYSRYGRAWDWRVTVDESEVSDLRQVTATTTWQGQTYAVEGGDDSGALVYLNGTSVDVNETTPFVYTAQPADRRVLPVDSIFW</sequence>
<dbReference type="EMBL" id="PPXF01000076">
    <property type="protein sequence ID" value="POH57913.1"/>
    <property type="molecule type" value="Genomic_DNA"/>
</dbReference>
<accession>A0A2S3Z4L6</accession>
<protein>
    <submittedName>
        <fullName evidence="1">Uncharacterized protein</fullName>
    </submittedName>
</protein>
<dbReference type="AlphaFoldDB" id="A0A2S3Z4L6"/>